<dbReference type="Proteomes" id="UP000269396">
    <property type="component" value="Unassembled WGS sequence"/>
</dbReference>
<dbReference type="EMBL" id="UZAL01031336">
    <property type="protein sequence ID" value="VDP57710.1"/>
    <property type="molecule type" value="Genomic_DNA"/>
</dbReference>
<accession>A0A3P8EUF5</accession>
<keyword evidence="2" id="KW-1185">Reference proteome</keyword>
<evidence type="ECO:0000313" key="1">
    <source>
        <dbReference type="EMBL" id="VDP57710.1"/>
    </source>
</evidence>
<reference evidence="1 2" key="1">
    <citation type="submission" date="2018-11" db="EMBL/GenBank/DDBJ databases">
        <authorList>
            <consortium name="Pathogen Informatics"/>
        </authorList>
    </citation>
    <scope>NUCLEOTIDE SEQUENCE [LARGE SCALE GENOMIC DNA]</scope>
    <source>
        <strain>Denwood</strain>
        <strain evidence="2">Zambia</strain>
    </source>
</reference>
<gene>
    <name evidence="1" type="ORF">SMTD_LOCUS11302</name>
</gene>
<dbReference type="InterPro" id="IPR016024">
    <property type="entry name" value="ARM-type_fold"/>
</dbReference>
<dbReference type="AlphaFoldDB" id="A0A3P8EUF5"/>
<name>A0A3P8EUF5_9TREM</name>
<proteinExistence type="predicted"/>
<evidence type="ECO:0000313" key="2">
    <source>
        <dbReference type="Proteomes" id="UP000269396"/>
    </source>
</evidence>
<sequence length="888" mass="98505">MSSSFANPSKSPTSDLSIGVTGSLSNDVIQNTPTSFGQLAFFIFNSDNTIQTSEQIQTSLNNSTVVTLKEIWPLVNRTIQFIVALIRNPDYCDKVQTAFSDPSGLSAVYGRLVEHIVRLMLVVATFLTKVKKSDEKMTDVVSCADETLSGLQSILVQILDSVPGRVFISMILDLFSCENRGLRRKALDLLSAKLTSLTANVQPVPILIDFTKMNYKSFLKSHKHLVSRNFVDLNRTMEAGLVQFTGKLISFYNLKSGKTDGSLRSKHTTVFGSGFSRQCLACLRSLTKLLAYHYPGEFMRALDSLMTVPSNWWINVGAIDAHQASVNSTDEPLVESNPHGHHFGSSLAESRSLACLFFVECLQRLPPQSLYPEASATTSRLSWLLSFALDHGYTCTSFASSPKLSVKQCCSVNSPCKSDRYMKLVTGTMHSRDQHLLASLTLVSNLLELAIIHRLCQQSKGEYSSDNTESAIGKCKLLRHVTEVSYLLTSIRIVIEKASKTNSNTLLHGALSFLSDFGESMAPIKENGVFASKDENQLHSFATMHATQPDLTWRLIHTCLCTVVNKLNEADLRNTTELKNNDILLCLYRSVASLISSLPDDNARLRICQQLFTWVNVQDNEKEPVDQIKDITDQMLLRLSVVFRIMERIPDYLNTEEFSELSKQLYLVDYIVLIFIIAVGNKFKGAKKLSNRLGFGRSLQCYSDGATSCVLICIRASLSCLHKWLIGEVENVGCLDAASIGESVQYIPSVLIGLLDISCPSSDAPPINETDIQDVLGSYLNAICGDEAYLRPLGSALTERIMHSTYWRTRLAAIRLLKFVFNHSNDHEIDNDKDIIMDSKLSGPVSCIVSDSLLALSEALEDDRPEVETEANKLFAELEQMGLTATKT</sequence>
<organism evidence="1 2">
    <name type="scientific">Schistosoma mattheei</name>
    <dbReference type="NCBI Taxonomy" id="31246"/>
    <lineage>
        <taxon>Eukaryota</taxon>
        <taxon>Metazoa</taxon>
        <taxon>Spiralia</taxon>
        <taxon>Lophotrochozoa</taxon>
        <taxon>Platyhelminthes</taxon>
        <taxon>Trematoda</taxon>
        <taxon>Digenea</taxon>
        <taxon>Strigeidida</taxon>
        <taxon>Schistosomatoidea</taxon>
        <taxon>Schistosomatidae</taxon>
        <taxon>Schistosoma</taxon>
    </lineage>
</organism>
<dbReference type="SUPFAM" id="SSF48371">
    <property type="entry name" value="ARM repeat"/>
    <property type="match status" value="1"/>
</dbReference>
<protein>
    <recommendedName>
        <fullName evidence="3">HEAT repeat-containing protein 1</fullName>
    </recommendedName>
</protein>
<evidence type="ECO:0008006" key="3">
    <source>
        <dbReference type="Google" id="ProtNLM"/>
    </source>
</evidence>